<accession>A0A3B0YZA2</accession>
<keyword evidence="1" id="KW-0812">Transmembrane</keyword>
<dbReference type="InterPro" id="IPR036249">
    <property type="entry name" value="Thioredoxin-like_sf"/>
</dbReference>
<reference evidence="3" key="1">
    <citation type="submission" date="2018-06" db="EMBL/GenBank/DDBJ databases">
        <authorList>
            <person name="Zhirakovskaya E."/>
        </authorList>
    </citation>
    <scope>NUCLEOTIDE SEQUENCE</scope>
</reference>
<feature type="transmembrane region" description="Helical" evidence="1">
    <location>
        <begin position="5"/>
        <end position="21"/>
    </location>
</feature>
<sequence>MKRKFYLVILAFSGLVIYLGLDNLMVEHPSVALTPHDQLIMYSLTDCSACEMKRGELQRANIPYVEYVVDRQQVASDDLTRKLNQAGFPVSGIGFPSFDVKGTLIPNNPPLFQIIKNLENSEAKKEASLSG</sequence>
<dbReference type="Pfam" id="PF00462">
    <property type="entry name" value="Glutaredoxin"/>
    <property type="match status" value="1"/>
</dbReference>
<dbReference type="InterPro" id="IPR002109">
    <property type="entry name" value="Glutaredoxin"/>
</dbReference>
<dbReference type="AlphaFoldDB" id="A0A3B0YZA2"/>
<keyword evidence="1" id="KW-0472">Membrane</keyword>
<evidence type="ECO:0000256" key="1">
    <source>
        <dbReference type="SAM" id="Phobius"/>
    </source>
</evidence>
<evidence type="ECO:0000259" key="2">
    <source>
        <dbReference type="Pfam" id="PF00462"/>
    </source>
</evidence>
<evidence type="ECO:0000313" key="3">
    <source>
        <dbReference type="EMBL" id="VAW86388.1"/>
    </source>
</evidence>
<name>A0A3B0YZA2_9ZZZZ</name>
<dbReference type="EMBL" id="UOFP01000138">
    <property type="protein sequence ID" value="VAW86388.1"/>
    <property type="molecule type" value="Genomic_DNA"/>
</dbReference>
<organism evidence="3">
    <name type="scientific">hydrothermal vent metagenome</name>
    <dbReference type="NCBI Taxonomy" id="652676"/>
    <lineage>
        <taxon>unclassified sequences</taxon>
        <taxon>metagenomes</taxon>
        <taxon>ecological metagenomes</taxon>
    </lineage>
</organism>
<dbReference type="Gene3D" id="3.40.30.10">
    <property type="entry name" value="Glutaredoxin"/>
    <property type="match status" value="1"/>
</dbReference>
<protein>
    <recommendedName>
        <fullName evidence="2">Glutaredoxin domain-containing protein</fullName>
    </recommendedName>
</protein>
<feature type="domain" description="Glutaredoxin" evidence="2">
    <location>
        <begin position="40"/>
        <end position="90"/>
    </location>
</feature>
<dbReference type="SUPFAM" id="SSF52833">
    <property type="entry name" value="Thioredoxin-like"/>
    <property type="match status" value="1"/>
</dbReference>
<keyword evidence="1" id="KW-1133">Transmembrane helix</keyword>
<proteinExistence type="predicted"/>
<gene>
    <name evidence="3" type="ORF">MNBD_GAMMA18-575</name>
</gene>